<dbReference type="OrthoDB" id="8083054at2"/>
<organism evidence="1">
    <name type="scientific">Chelativorans sp. (strain BNC1)</name>
    <dbReference type="NCBI Taxonomy" id="266779"/>
    <lineage>
        <taxon>Bacteria</taxon>
        <taxon>Pseudomonadati</taxon>
        <taxon>Pseudomonadota</taxon>
        <taxon>Alphaproteobacteria</taxon>
        <taxon>Hyphomicrobiales</taxon>
        <taxon>Phyllobacteriaceae</taxon>
        <taxon>Chelativorans</taxon>
    </lineage>
</organism>
<dbReference type="AlphaFoldDB" id="Q11LS2"/>
<sequence>MSLRLVWRRTWDDRPQDFICFAPGLDESVGRIYSTLKPGTLVKQWRWAANGYIPDRRMWLSQGGFADTKMEAAKAVEEVYFRVMGEKCASQE</sequence>
<reference evidence="1" key="1">
    <citation type="submission" date="2006-06" db="EMBL/GenBank/DDBJ databases">
        <title>Complete sequence of chromosome of Chelativorans sp. BNC1.</title>
        <authorList>
            <consortium name="US DOE Joint Genome Institute"/>
            <person name="Copeland A."/>
            <person name="Lucas S."/>
            <person name="Lapidus A."/>
            <person name="Barry K."/>
            <person name="Detter J.C."/>
            <person name="Glavina del Rio T."/>
            <person name="Hammon N."/>
            <person name="Israni S."/>
            <person name="Dalin E."/>
            <person name="Tice H."/>
            <person name="Pitluck S."/>
            <person name="Chertkov O."/>
            <person name="Brettin T."/>
            <person name="Bruce D."/>
            <person name="Han C."/>
            <person name="Tapia R."/>
            <person name="Gilna P."/>
            <person name="Schmutz J."/>
            <person name="Larimer F."/>
            <person name="Land M."/>
            <person name="Hauser L."/>
            <person name="Kyrpides N."/>
            <person name="Mikhailova N."/>
            <person name="Richardson P."/>
        </authorList>
    </citation>
    <scope>NUCLEOTIDE SEQUENCE</scope>
    <source>
        <strain evidence="1">BNC1</strain>
    </source>
</reference>
<dbReference type="HOGENOM" id="CLU_2407900_0_0_5"/>
<proteinExistence type="predicted"/>
<gene>
    <name evidence="1" type="ordered locus">Meso_0249</name>
</gene>
<accession>Q11LS2</accession>
<evidence type="ECO:0000313" key="1">
    <source>
        <dbReference type="EMBL" id="ABG61653.1"/>
    </source>
</evidence>
<dbReference type="EMBL" id="CP000390">
    <property type="protein sequence ID" value="ABG61653.1"/>
    <property type="molecule type" value="Genomic_DNA"/>
</dbReference>
<dbReference type="KEGG" id="mes:Meso_0249"/>
<protein>
    <submittedName>
        <fullName evidence="1">Uncharacterized protein</fullName>
    </submittedName>
</protein>
<name>Q11LS2_CHESB</name>